<accession>A0AAD1RWI8</accession>
<dbReference type="EMBL" id="OW240915">
    <property type="protein sequence ID" value="CAH2282640.1"/>
    <property type="molecule type" value="Genomic_DNA"/>
</dbReference>
<keyword evidence="2" id="KW-1185">Reference proteome</keyword>
<gene>
    <name evidence="1" type="ORF">PECUL_23A052945</name>
</gene>
<evidence type="ECO:0000313" key="2">
    <source>
        <dbReference type="Proteomes" id="UP001295444"/>
    </source>
</evidence>
<dbReference type="AlphaFoldDB" id="A0AAD1RWI8"/>
<reference evidence="1" key="1">
    <citation type="submission" date="2022-03" db="EMBL/GenBank/DDBJ databases">
        <authorList>
            <person name="Alioto T."/>
            <person name="Alioto T."/>
            <person name="Gomez Garrido J."/>
        </authorList>
    </citation>
    <scope>NUCLEOTIDE SEQUENCE</scope>
</reference>
<name>A0AAD1RWI8_PELCU</name>
<protein>
    <submittedName>
        <fullName evidence="1">Uncharacterized protein</fullName>
    </submittedName>
</protein>
<evidence type="ECO:0000313" key="1">
    <source>
        <dbReference type="EMBL" id="CAH2282640.1"/>
    </source>
</evidence>
<organism evidence="1 2">
    <name type="scientific">Pelobates cultripes</name>
    <name type="common">Western spadefoot toad</name>
    <dbReference type="NCBI Taxonomy" id="61616"/>
    <lineage>
        <taxon>Eukaryota</taxon>
        <taxon>Metazoa</taxon>
        <taxon>Chordata</taxon>
        <taxon>Craniata</taxon>
        <taxon>Vertebrata</taxon>
        <taxon>Euteleostomi</taxon>
        <taxon>Amphibia</taxon>
        <taxon>Batrachia</taxon>
        <taxon>Anura</taxon>
        <taxon>Pelobatoidea</taxon>
        <taxon>Pelobatidae</taxon>
        <taxon>Pelobates</taxon>
    </lineage>
</organism>
<sequence length="126" mass="14382">MAYLKPLTQENYHTEMLTMLFSGKQAKTLPIDPWYRILAPTTGASGVGRDIILHFQLNHIRMAFMAAVHNMSPLQFENHTLTFYHDLSKATMDWQCSLRPLTLALARCRINGVRLTAYSYLGTLAH</sequence>
<proteinExistence type="predicted"/>
<dbReference type="Proteomes" id="UP001295444">
    <property type="component" value="Chromosome 04"/>
</dbReference>